<evidence type="ECO:0000313" key="3">
    <source>
        <dbReference type="Proteomes" id="UP000298210"/>
    </source>
</evidence>
<dbReference type="GO" id="GO:0005737">
    <property type="term" value="C:cytoplasm"/>
    <property type="evidence" value="ECO:0007669"/>
    <property type="project" value="TreeGrafter"/>
</dbReference>
<dbReference type="PANTHER" id="PTHR43441:SF12">
    <property type="entry name" value="RIBOSOMAL N-ACETYLTRANSFERASE YDAF-RELATED"/>
    <property type="match status" value="1"/>
</dbReference>
<organism evidence="2 3">
    <name type="scientific">Shouchella lehensis</name>
    <dbReference type="NCBI Taxonomy" id="300825"/>
    <lineage>
        <taxon>Bacteria</taxon>
        <taxon>Bacillati</taxon>
        <taxon>Bacillota</taxon>
        <taxon>Bacilli</taxon>
        <taxon>Bacillales</taxon>
        <taxon>Bacillaceae</taxon>
        <taxon>Shouchella</taxon>
    </lineage>
</organism>
<feature type="domain" description="N-acetyltransferase" evidence="1">
    <location>
        <begin position="10"/>
        <end position="176"/>
    </location>
</feature>
<keyword evidence="2" id="KW-0808">Transferase</keyword>
<dbReference type="InterPro" id="IPR000182">
    <property type="entry name" value="GNAT_dom"/>
</dbReference>
<dbReference type="PROSITE" id="PS51186">
    <property type="entry name" value="GNAT"/>
    <property type="match status" value="1"/>
</dbReference>
<dbReference type="SUPFAM" id="SSF55729">
    <property type="entry name" value="Acyl-CoA N-acyltransferases (Nat)"/>
    <property type="match status" value="1"/>
</dbReference>
<dbReference type="AlphaFoldDB" id="A0A4Y7WLS0"/>
<dbReference type="EMBL" id="SNUX01000002">
    <property type="protein sequence ID" value="TES49452.1"/>
    <property type="molecule type" value="Genomic_DNA"/>
</dbReference>
<reference evidence="2 3" key="1">
    <citation type="submission" date="2019-03" db="EMBL/GenBank/DDBJ databases">
        <authorList>
            <person name="Liu G."/>
        </authorList>
    </citation>
    <scope>NUCLEOTIDE SEQUENCE [LARGE SCALE GENOMIC DNA]</scope>
    <source>
        <strain evidence="2 3">DSM 19099</strain>
    </source>
</reference>
<dbReference type="Gene3D" id="3.40.630.30">
    <property type="match status" value="1"/>
</dbReference>
<evidence type="ECO:0000259" key="1">
    <source>
        <dbReference type="PROSITE" id="PS51186"/>
    </source>
</evidence>
<dbReference type="RefSeq" id="WP_124741282.1">
    <property type="nucleotide sequence ID" value="NZ_LDIM01000006.1"/>
</dbReference>
<proteinExistence type="predicted"/>
<comment type="caution">
    <text evidence="2">The sequence shown here is derived from an EMBL/GenBank/DDBJ whole genome shotgun (WGS) entry which is preliminary data.</text>
</comment>
<dbReference type="GO" id="GO:0008999">
    <property type="term" value="F:protein-N-terminal-alanine acetyltransferase activity"/>
    <property type="evidence" value="ECO:0007669"/>
    <property type="project" value="TreeGrafter"/>
</dbReference>
<protein>
    <submittedName>
        <fullName evidence="2">N-acetyltransferase</fullName>
    </submittedName>
</protein>
<dbReference type="Proteomes" id="UP000298210">
    <property type="component" value="Unassembled WGS sequence"/>
</dbReference>
<dbReference type="PANTHER" id="PTHR43441">
    <property type="entry name" value="RIBOSOMAL-PROTEIN-SERINE ACETYLTRANSFERASE"/>
    <property type="match status" value="1"/>
</dbReference>
<accession>A0A4Y7WLS0</accession>
<dbReference type="GO" id="GO:1990189">
    <property type="term" value="F:protein N-terminal-serine acetyltransferase activity"/>
    <property type="evidence" value="ECO:0007669"/>
    <property type="project" value="TreeGrafter"/>
</dbReference>
<evidence type="ECO:0000313" key="2">
    <source>
        <dbReference type="EMBL" id="TES49452.1"/>
    </source>
</evidence>
<dbReference type="InterPro" id="IPR051908">
    <property type="entry name" value="Ribosomal_N-acetyltransferase"/>
</dbReference>
<gene>
    <name evidence="2" type="ORF">E2L03_08255</name>
</gene>
<dbReference type="Pfam" id="PF13302">
    <property type="entry name" value="Acetyltransf_3"/>
    <property type="match status" value="1"/>
</dbReference>
<name>A0A4Y7WLS0_9BACI</name>
<sequence length="183" mass="21171">MFEHKLTEQLSLKLIDFQDADAIYTLTDENRMYLKEWLPWLDHIKEVNDTATFIRRCLQSHADNNGLHTVIVYDGHVVGMASFNSLNWANKTASIGYWVSEKVQGRGIVTAVAHDLTNYAIQQLNMNKVEIRAAAENQKSQRVPMKLGFTREGTIRQAEWLYDHYVDHVVFGMLASEWKDRVN</sequence>
<dbReference type="InterPro" id="IPR016181">
    <property type="entry name" value="Acyl_CoA_acyltransferase"/>
</dbReference>